<gene>
    <name evidence="1" type="ORF">M9H77_24346</name>
</gene>
<keyword evidence="2" id="KW-1185">Reference proteome</keyword>
<name>A0ACC0AVK3_CATRO</name>
<proteinExistence type="predicted"/>
<protein>
    <submittedName>
        <fullName evidence="1">Uncharacterized protein</fullName>
    </submittedName>
</protein>
<reference evidence="2" key="1">
    <citation type="journal article" date="2023" name="Nat. Plants">
        <title>Single-cell RNA sequencing provides a high-resolution roadmap for understanding the multicellular compartmentation of specialized metabolism.</title>
        <authorList>
            <person name="Sun S."/>
            <person name="Shen X."/>
            <person name="Li Y."/>
            <person name="Li Y."/>
            <person name="Wang S."/>
            <person name="Li R."/>
            <person name="Zhang H."/>
            <person name="Shen G."/>
            <person name="Guo B."/>
            <person name="Wei J."/>
            <person name="Xu J."/>
            <person name="St-Pierre B."/>
            <person name="Chen S."/>
            <person name="Sun C."/>
        </authorList>
    </citation>
    <scope>NUCLEOTIDE SEQUENCE [LARGE SCALE GENOMIC DNA]</scope>
</reference>
<sequence>MAKLVSSWSKDIKSVPNDYILPPEQRPQLDIPFCDEFPVIDLSLTDRVYLATQIIKALEEFTAFQVINHGIGEKLMEDGMEVSKEFFKLGAEDKEEYVCDEIRVGKAWVYTGTMNFGTEEKIKSWVDGLVHPCYPVQETINSWPHKPLRYREVVAEYAKGSKKVSEKILELIAEGIGMEKGYFAGNGKLSDGESIIVINHHPKCPDPSLTIGLKQHNDPTLLTMIQQDNNVYGLQIYKHGKWIAVKPLPNAFLVLNGQQLEVISNGRLRSGLSRVLTNAEADQTSISFFVNPDLQSIIEPAKAVLSDGNPPKFRGFTYWEFIQRFHGELAEGESALSAFQL</sequence>
<dbReference type="Proteomes" id="UP001060085">
    <property type="component" value="Linkage Group LG05"/>
</dbReference>
<evidence type="ECO:0000313" key="2">
    <source>
        <dbReference type="Proteomes" id="UP001060085"/>
    </source>
</evidence>
<organism evidence="1 2">
    <name type="scientific">Catharanthus roseus</name>
    <name type="common">Madagascar periwinkle</name>
    <name type="synonym">Vinca rosea</name>
    <dbReference type="NCBI Taxonomy" id="4058"/>
    <lineage>
        <taxon>Eukaryota</taxon>
        <taxon>Viridiplantae</taxon>
        <taxon>Streptophyta</taxon>
        <taxon>Embryophyta</taxon>
        <taxon>Tracheophyta</taxon>
        <taxon>Spermatophyta</taxon>
        <taxon>Magnoliopsida</taxon>
        <taxon>eudicotyledons</taxon>
        <taxon>Gunneridae</taxon>
        <taxon>Pentapetalae</taxon>
        <taxon>asterids</taxon>
        <taxon>lamiids</taxon>
        <taxon>Gentianales</taxon>
        <taxon>Apocynaceae</taxon>
        <taxon>Rauvolfioideae</taxon>
        <taxon>Vinceae</taxon>
        <taxon>Catharanthinae</taxon>
        <taxon>Catharanthus</taxon>
    </lineage>
</organism>
<evidence type="ECO:0000313" key="1">
    <source>
        <dbReference type="EMBL" id="KAI5665023.1"/>
    </source>
</evidence>
<accession>A0ACC0AVK3</accession>
<comment type="caution">
    <text evidence="1">The sequence shown here is derived from an EMBL/GenBank/DDBJ whole genome shotgun (WGS) entry which is preliminary data.</text>
</comment>
<dbReference type="EMBL" id="CM044705">
    <property type="protein sequence ID" value="KAI5665023.1"/>
    <property type="molecule type" value="Genomic_DNA"/>
</dbReference>